<keyword evidence="4" id="KW-0804">Transcription</keyword>
<accession>K2PRC3</accession>
<dbReference type="Proteomes" id="UP000007364">
    <property type="component" value="Unassembled WGS sequence"/>
</dbReference>
<evidence type="ECO:0000313" key="7">
    <source>
        <dbReference type="Proteomes" id="UP000007364"/>
    </source>
</evidence>
<dbReference type="Gene3D" id="3.40.190.10">
    <property type="entry name" value="Periplasmic binding protein-like II"/>
    <property type="match status" value="2"/>
</dbReference>
<dbReference type="GO" id="GO:0003677">
    <property type="term" value="F:DNA binding"/>
    <property type="evidence" value="ECO:0007669"/>
    <property type="project" value="UniProtKB-KW"/>
</dbReference>
<dbReference type="AlphaFoldDB" id="K2PRC3"/>
<comment type="similarity">
    <text evidence="1">Belongs to the LysR transcriptional regulatory family.</text>
</comment>
<name>K2PRC3_9FLAO</name>
<evidence type="ECO:0000313" key="6">
    <source>
        <dbReference type="EMBL" id="EKF54089.1"/>
    </source>
</evidence>
<dbReference type="PANTHER" id="PTHR30346:SF17">
    <property type="entry name" value="LYSR FAMILY TRANSCRIPTIONAL REGULATOR"/>
    <property type="match status" value="1"/>
</dbReference>
<dbReference type="GO" id="GO:0032993">
    <property type="term" value="C:protein-DNA complex"/>
    <property type="evidence" value="ECO:0007669"/>
    <property type="project" value="TreeGrafter"/>
</dbReference>
<proteinExistence type="inferred from homology"/>
<dbReference type="EMBL" id="AMSG01000032">
    <property type="protein sequence ID" value="EKF54089.1"/>
    <property type="molecule type" value="Genomic_DNA"/>
</dbReference>
<keyword evidence="2" id="KW-0805">Transcription regulation</keyword>
<dbReference type="PANTHER" id="PTHR30346">
    <property type="entry name" value="TRANSCRIPTIONAL DUAL REGULATOR HCAR-RELATED"/>
    <property type="match status" value="1"/>
</dbReference>
<dbReference type="InterPro" id="IPR005119">
    <property type="entry name" value="LysR_subst-bd"/>
</dbReference>
<keyword evidence="3" id="KW-0238">DNA-binding</keyword>
<dbReference type="Pfam" id="PF03466">
    <property type="entry name" value="LysR_substrate"/>
    <property type="match status" value="1"/>
</dbReference>
<evidence type="ECO:0000259" key="5">
    <source>
        <dbReference type="PROSITE" id="PS50931"/>
    </source>
</evidence>
<gene>
    <name evidence="6" type="ORF">I215_14214</name>
</gene>
<dbReference type="Gene3D" id="1.10.10.10">
    <property type="entry name" value="Winged helix-like DNA-binding domain superfamily/Winged helix DNA-binding domain"/>
    <property type="match status" value="1"/>
</dbReference>
<comment type="caution">
    <text evidence="6">The sequence shown here is derived from an EMBL/GenBank/DDBJ whole genome shotgun (WGS) entry which is preliminary data.</text>
</comment>
<organism evidence="6 7">
    <name type="scientific">Galbibacter marinus</name>
    <dbReference type="NCBI Taxonomy" id="555500"/>
    <lineage>
        <taxon>Bacteria</taxon>
        <taxon>Pseudomonadati</taxon>
        <taxon>Bacteroidota</taxon>
        <taxon>Flavobacteriia</taxon>
        <taxon>Flavobacteriales</taxon>
        <taxon>Flavobacteriaceae</taxon>
        <taxon>Galbibacter</taxon>
    </lineage>
</organism>
<dbReference type="CDD" id="cd08414">
    <property type="entry name" value="PBP2_LTTR_aromatics_like"/>
    <property type="match status" value="1"/>
</dbReference>
<evidence type="ECO:0000256" key="1">
    <source>
        <dbReference type="ARBA" id="ARBA00009437"/>
    </source>
</evidence>
<dbReference type="InterPro" id="IPR036388">
    <property type="entry name" value="WH-like_DNA-bd_sf"/>
</dbReference>
<reference evidence="6 7" key="1">
    <citation type="journal article" date="2012" name="J. Bacteriol.">
        <title>Genome Sequence of Galbibacter marinum Type Strain ck-I2-15.</title>
        <authorList>
            <person name="Lai Q."/>
            <person name="Li C."/>
            <person name="Shao Z."/>
        </authorList>
    </citation>
    <scope>NUCLEOTIDE SEQUENCE [LARGE SCALE GENOMIC DNA]</scope>
    <source>
        <strain evidence="7">ck-I2-15</strain>
    </source>
</reference>
<dbReference type="Pfam" id="PF00126">
    <property type="entry name" value="HTH_1"/>
    <property type="match status" value="1"/>
</dbReference>
<dbReference type="OrthoDB" id="9803735at2"/>
<dbReference type="PROSITE" id="PS50931">
    <property type="entry name" value="HTH_LYSR"/>
    <property type="match status" value="1"/>
</dbReference>
<dbReference type="STRING" id="555500.I215_14214"/>
<dbReference type="RefSeq" id="WP_008992673.1">
    <property type="nucleotide sequence ID" value="NZ_AMSG01000032.1"/>
</dbReference>
<evidence type="ECO:0000256" key="2">
    <source>
        <dbReference type="ARBA" id="ARBA00023015"/>
    </source>
</evidence>
<dbReference type="PRINTS" id="PR00039">
    <property type="entry name" value="HTHLYSR"/>
</dbReference>
<sequence length="295" mass="33769">MDIDTSVLRNFLLLCKTLNFTRAAEQTHIAQPALSRQIKQLEDLIGAVLFNRNKRNVELTSAGKYFQKEAEHLVNQFDFAVHRTNKLYHGQAGEIRIGYTHSALQHFLPKMMLAVNNVYPDVKIIWLEFNNTRQYDALKNREIDIGFSTNPEIDGSFRHRIIAKTNFAVAMPLDYPVDSNGLNGLKQFREERFILPPKAEGPKFVETLNSIFIHEGFTPRTIHETPFASTAIKLVESGFGLTIEPVNSLKGYKGIKYIELDQLPQKVENVMLWLPSTEISFPDIIQFMQDLSIDD</sequence>
<dbReference type="InterPro" id="IPR000847">
    <property type="entry name" value="LysR_HTH_N"/>
</dbReference>
<dbReference type="eggNOG" id="COG0583">
    <property type="taxonomic scope" value="Bacteria"/>
</dbReference>
<protein>
    <submittedName>
        <fullName evidence="6">LysR family transcriptional regulator</fullName>
    </submittedName>
</protein>
<dbReference type="FunFam" id="1.10.10.10:FF:000001">
    <property type="entry name" value="LysR family transcriptional regulator"/>
    <property type="match status" value="1"/>
</dbReference>
<keyword evidence="7" id="KW-1185">Reference proteome</keyword>
<dbReference type="SUPFAM" id="SSF46785">
    <property type="entry name" value="Winged helix' DNA-binding domain"/>
    <property type="match status" value="1"/>
</dbReference>
<dbReference type="GO" id="GO:0003700">
    <property type="term" value="F:DNA-binding transcription factor activity"/>
    <property type="evidence" value="ECO:0007669"/>
    <property type="project" value="InterPro"/>
</dbReference>
<dbReference type="InterPro" id="IPR036390">
    <property type="entry name" value="WH_DNA-bd_sf"/>
</dbReference>
<evidence type="ECO:0000256" key="3">
    <source>
        <dbReference type="ARBA" id="ARBA00023125"/>
    </source>
</evidence>
<feature type="domain" description="HTH lysR-type" evidence="5">
    <location>
        <begin position="3"/>
        <end position="60"/>
    </location>
</feature>
<dbReference type="SUPFAM" id="SSF53850">
    <property type="entry name" value="Periplasmic binding protein-like II"/>
    <property type="match status" value="1"/>
</dbReference>
<evidence type="ECO:0000256" key="4">
    <source>
        <dbReference type="ARBA" id="ARBA00023163"/>
    </source>
</evidence>